<evidence type="ECO:0000313" key="1">
    <source>
        <dbReference type="EMBL" id="CAI8731912.1"/>
    </source>
</evidence>
<name>A0ABM9HX00_9GAMM</name>
<dbReference type="Proteomes" id="UP001162030">
    <property type="component" value="Chromosome"/>
</dbReference>
<evidence type="ECO:0000313" key="2">
    <source>
        <dbReference type="Proteomes" id="UP001162030"/>
    </source>
</evidence>
<organism evidence="1 2">
    <name type="scientific">Methylocaldum szegediense</name>
    <dbReference type="NCBI Taxonomy" id="73780"/>
    <lineage>
        <taxon>Bacteria</taxon>
        <taxon>Pseudomonadati</taxon>
        <taxon>Pseudomonadota</taxon>
        <taxon>Gammaproteobacteria</taxon>
        <taxon>Methylococcales</taxon>
        <taxon>Methylococcaceae</taxon>
        <taxon>Methylocaldum</taxon>
    </lineage>
</organism>
<keyword evidence="2" id="KW-1185">Reference proteome</keyword>
<protein>
    <submittedName>
        <fullName evidence="1">Uncharacterized protein</fullName>
    </submittedName>
</protein>
<gene>
    <name evidence="1" type="ORF">MSZNOR_0296</name>
</gene>
<proteinExistence type="predicted"/>
<reference evidence="1 2" key="1">
    <citation type="submission" date="2023-03" db="EMBL/GenBank/DDBJ databases">
        <authorList>
            <person name="Pearce D."/>
        </authorList>
    </citation>
    <scope>NUCLEOTIDE SEQUENCE [LARGE SCALE GENOMIC DNA]</scope>
    <source>
        <strain evidence="1">Msz</strain>
    </source>
</reference>
<accession>A0ABM9HX00</accession>
<dbReference type="EMBL" id="OX458333">
    <property type="protein sequence ID" value="CAI8731912.1"/>
    <property type="molecule type" value="Genomic_DNA"/>
</dbReference>
<sequence>MHLCSIVFIRSLSKFHQSVMNARRNTVHGKTPVLGCGVIGERTAFGAPSLDRFSRCSFA</sequence>